<organism evidence="1 3">
    <name type="scientific">Adineta steineri</name>
    <dbReference type="NCBI Taxonomy" id="433720"/>
    <lineage>
        <taxon>Eukaryota</taxon>
        <taxon>Metazoa</taxon>
        <taxon>Spiralia</taxon>
        <taxon>Gnathifera</taxon>
        <taxon>Rotifera</taxon>
        <taxon>Eurotatoria</taxon>
        <taxon>Bdelloidea</taxon>
        <taxon>Adinetida</taxon>
        <taxon>Adinetidae</taxon>
        <taxon>Adineta</taxon>
    </lineage>
</organism>
<proteinExistence type="predicted"/>
<dbReference type="EMBL" id="CAJOAY010000086">
    <property type="protein sequence ID" value="CAF3528983.1"/>
    <property type="molecule type" value="Genomic_DNA"/>
</dbReference>
<dbReference type="Proteomes" id="UP000663891">
    <property type="component" value="Unassembled WGS sequence"/>
</dbReference>
<dbReference type="OrthoDB" id="9975078at2759"/>
<dbReference type="Proteomes" id="UP000663881">
    <property type="component" value="Unassembled WGS sequence"/>
</dbReference>
<dbReference type="AlphaFoldDB" id="A0A814UCQ3"/>
<name>A0A814UCQ3_9BILA</name>
<gene>
    <name evidence="2" type="ORF">OKA104_LOCUS3005</name>
    <name evidence="1" type="ORF">VCS650_LOCUS23889</name>
</gene>
<evidence type="ECO:0000313" key="2">
    <source>
        <dbReference type="EMBL" id="CAF3528983.1"/>
    </source>
</evidence>
<sequence>MPGSKGGSWKVLGLGRGEETAQKAEKHLHELNYPNAKVIGLENDKAGDDKLIELLKTNDWDGVSIGGGINGYDDDFPRETETLYWFNRLVNLVHQYAPKAKLIFVTSPNDLADSFVRVLDSAETPVESI</sequence>
<evidence type="ECO:0000313" key="3">
    <source>
        <dbReference type="Proteomes" id="UP000663891"/>
    </source>
</evidence>
<reference evidence="1" key="1">
    <citation type="submission" date="2021-02" db="EMBL/GenBank/DDBJ databases">
        <authorList>
            <person name="Nowell W R."/>
        </authorList>
    </citation>
    <scope>NUCLEOTIDE SEQUENCE</scope>
</reference>
<evidence type="ECO:0000313" key="1">
    <source>
        <dbReference type="EMBL" id="CAF1170436.1"/>
    </source>
</evidence>
<protein>
    <submittedName>
        <fullName evidence="1">Uncharacterized protein</fullName>
    </submittedName>
</protein>
<accession>A0A814UCQ3</accession>
<comment type="caution">
    <text evidence="1">The sequence shown here is derived from an EMBL/GenBank/DDBJ whole genome shotgun (WGS) entry which is preliminary data.</text>
</comment>
<dbReference type="EMBL" id="CAJNON010000287">
    <property type="protein sequence ID" value="CAF1170436.1"/>
    <property type="molecule type" value="Genomic_DNA"/>
</dbReference>